<dbReference type="SUPFAM" id="SSF53448">
    <property type="entry name" value="Nucleotide-diphospho-sugar transferases"/>
    <property type="match status" value="1"/>
</dbReference>
<dbReference type="Gene3D" id="3.90.550.10">
    <property type="entry name" value="Spore Coat Polysaccharide Biosynthesis Protein SpsA, Chain A"/>
    <property type="match status" value="1"/>
</dbReference>
<gene>
    <name evidence="2" type="ORF">EIO64_09330</name>
</gene>
<organism evidence="2 3">
    <name type="scientific">Dysosmobacter welbionis</name>
    <dbReference type="NCBI Taxonomy" id="2093857"/>
    <lineage>
        <taxon>Bacteria</taxon>
        <taxon>Bacillati</taxon>
        <taxon>Bacillota</taxon>
        <taxon>Clostridia</taxon>
        <taxon>Eubacteriales</taxon>
        <taxon>Oscillospiraceae</taxon>
        <taxon>Dysosmobacter</taxon>
    </lineage>
</organism>
<evidence type="ECO:0000259" key="1">
    <source>
        <dbReference type="Pfam" id="PF00483"/>
    </source>
</evidence>
<evidence type="ECO:0000313" key="3">
    <source>
        <dbReference type="Proteomes" id="UP000298642"/>
    </source>
</evidence>
<dbReference type="EMBL" id="CP034413">
    <property type="protein sequence ID" value="QCI59385.1"/>
    <property type="molecule type" value="Genomic_DNA"/>
</dbReference>
<protein>
    <recommendedName>
        <fullName evidence="1">Nucleotidyl transferase domain-containing protein</fullName>
    </recommendedName>
</protein>
<evidence type="ECO:0000313" key="2">
    <source>
        <dbReference type="EMBL" id="QCI59385.1"/>
    </source>
</evidence>
<name>A0A4D7APA4_9FIRM</name>
<proteinExistence type="predicted"/>
<dbReference type="InterPro" id="IPR005835">
    <property type="entry name" value="NTP_transferase_dom"/>
</dbReference>
<dbReference type="AlphaFoldDB" id="A0A4D7APA4"/>
<dbReference type="Proteomes" id="UP000298642">
    <property type="component" value="Chromosome"/>
</dbReference>
<dbReference type="KEGG" id="obj:EIO64_09330"/>
<reference evidence="3" key="1">
    <citation type="submission" date="2018-12" db="EMBL/GenBank/DDBJ databases">
        <title>Dusodibacter welbiota gen. nov., sp. nov., isolated from human faeces and emended description of the Oscillibacter genus.</title>
        <authorList>
            <person name="Le Roy T."/>
            <person name="Van der Smissen P."/>
            <person name="Delzenne N."/>
            <person name="Muccioli G."/>
            <person name="Collet J.F."/>
            <person name="Cani P.D."/>
        </authorList>
    </citation>
    <scope>NUCLEOTIDE SEQUENCE [LARGE SCALE GENOMIC DNA]</scope>
    <source>
        <strain evidence="3">J115</strain>
    </source>
</reference>
<dbReference type="RefSeq" id="WP_136891261.1">
    <property type="nucleotide sequence ID" value="NZ_CP034413.3"/>
</dbReference>
<feature type="domain" description="Nucleotidyl transferase" evidence="1">
    <location>
        <begin position="7"/>
        <end position="177"/>
    </location>
</feature>
<accession>A0A4D7APA4</accession>
<dbReference type="InterPro" id="IPR029044">
    <property type="entry name" value="Nucleotide-diphossugar_trans"/>
</dbReference>
<sequence>MKVSLVIMAAGLGSRYGGSKQVDGIGPHNEILMEYSIYDALRAGFSKVVFIIKPEMEEMMRRLCGDYLARKTALDGTPVEVAYVFQDFTSVPDFYRIPPERTKPFGTVHALLCAADVVHEPFCVINADDYYGIDAYRTIYDELVKLPETGKATMVGYLLKNTASLHGTVSRGVCAVEDGKLRSVREALKIQLYPDGTLRDLAEGTDLSPETVVSMNFWGFAPSIFPALREYFENFLRTEAGENIKAECLLPVMVGDQLQKGALEVSVLHSADKWFGMTYHEDREIVAEELRKLHARGDYPESLRM</sequence>
<dbReference type="Pfam" id="PF00483">
    <property type="entry name" value="NTP_transferase"/>
    <property type="match status" value="1"/>
</dbReference>
<keyword evidence="3" id="KW-1185">Reference proteome</keyword>